<dbReference type="InterPro" id="IPR002645">
    <property type="entry name" value="STAS_dom"/>
</dbReference>
<protein>
    <recommendedName>
        <fullName evidence="1">STAS domain-containing protein</fullName>
    </recommendedName>
</protein>
<dbReference type="Proteomes" id="UP000636960">
    <property type="component" value="Unassembled WGS sequence"/>
</dbReference>
<organism evidence="2 3">
    <name type="scientific">Paractinoplanes rishiriensis</name>
    <dbReference type="NCBI Taxonomy" id="1050105"/>
    <lineage>
        <taxon>Bacteria</taxon>
        <taxon>Bacillati</taxon>
        <taxon>Actinomycetota</taxon>
        <taxon>Actinomycetes</taxon>
        <taxon>Micromonosporales</taxon>
        <taxon>Micromonosporaceae</taxon>
        <taxon>Paractinoplanes</taxon>
    </lineage>
</organism>
<feature type="domain" description="STAS" evidence="1">
    <location>
        <begin position="198"/>
        <end position="285"/>
    </location>
</feature>
<evidence type="ECO:0000313" key="2">
    <source>
        <dbReference type="EMBL" id="GIF00696.1"/>
    </source>
</evidence>
<proteinExistence type="predicted"/>
<dbReference type="Pfam" id="PF13466">
    <property type="entry name" value="STAS_2"/>
    <property type="match status" value="1"/>
</dbReference>
<dbReference type="InterPro" id="IPR036513">
    <property type="entry name" value="STAS_dom_sf"/>
</dbReference>
<dbReference type="AlphaFoldDB" id="A0A919K4K8"/>
<accession>A0A919K4K8</accession>
<name>A0A919K4K8_9ACTN</name>
<evidence type="ECO:0000259" key="1">
    <source>
        <dbReference type="PROSITE" id="PS50801"/>
    </source>
</evidence>
<dbReference type="InterPro" id="IPR025847">
    <property type="entry name" value="MEDS_domain"/>
</dbReference>
<sequence length="285" mass="30323">MGGLPLLDRVALGDHVCWAVDDDAVRMEAIAGFVRAGLQARHQVHYCGDDPASVLAGLTRHGIGTGPATAAGQLIVQSAESSYLACGHFDPEATIALWHRQIADALAAGYLGIRVVGDMTWATRGIPGRDRLPWYEAQVNTVFLGGHVAGVCAYDRRVFDPLELRRLSWAHHGAASTGSAYDPGTSLRIARTRNPRGVRLSGEVDLSNRIALTTLVEHLFDDGGPEVTVDLTDLTFADTASVRILVAAADSGAGRIRLVGCSPAVLRLLDFHHAGEVPDLIVEAL</sequence>
<evidence type="ECO:0000313" key="3">
    <source>
        <dbReference type="Proteomes" id="UP000636960"/>
    </source>
</evidence>
<dbReference type="SUPFAM" id="SSF52091">
    <property type="entry name" value="SpoIIaa-like"/>
    <property type="match status" value="1"/>
</dbReference>
<dbReference type="InterPro" id="IPR058548">
    <property type="entry name" value="MlaB-like_STAS"/>
</dbReference>
<dbReference type="Gene3D" id="3.30.750.24">
    <property type="entry name" value="STAS domain"/>
    <property type="match status" value="1"/>
</dbReference>
<reference evidence="2" key="1">
    <citation type="submission" date="2021-01" db="EMBL/GenBank/DDBJ databases">
        <title>Whole genome shotgun sequence of Actinoplanes rishiriensis NBRC 108556.</title>
        <authorList>
            <person name="Komaki H."/>
            <person name="Tamura T."/>
        </authorList>
    </citation>
    <scope>NUCLEOTIDE SEQUENCE</scope>
    <source>
        <strain evidence="2">NBRC 108556</strain>
    </source>
</reference>
<dbReference type="PROSITE" id="PS50801">
    <property type="entry name" value="STAS"/>
    <property type="match status" value="1"/>
</dbReference>
<comment type="caution">
    <text evidence="2">The sequence shown here is derived from an EMBL/GenBank/DDBJ whole genome shotgun (WGS) entry which is preliminary data.</text>
</comment>
<gene>
    <name evidence="2" type="ORF">Ari01nite_81600</name>
</gene>
<dbReference type="CDD" id="cd07043">
    <property type="entry name" value="STAS_anti-anti-sigma_factors"/>
    <property type="match status" value="1"/>
</dbReference>
<dbReference type="RefSeq" id="WP_203788759.1">
    <property type="nucleotide sequence ID" value="NZ_BOMV01000089.1"/>
</dbReference>
<dbReference type="EMBL" id="BOMV01000089">
    <property type="protein sequence ID" value="GIF00696.1"/>
    <property type="molecule type" value="Genomic_DNA"/>
</dbReference>
<keyword evidence="3" id="KW-1185">Reference proteome</keyword>
<dbReference type="Pfam" id="PF14417">
    <property type="entry name" value="MEDS"/>
    <property type="match status" value="1"/>
</dbReference>